<organism evidence="4">
    <name type="scientific">Brugia timori</name>
    <dbReference type="NCBI Taxonomy" id="42155"/>
    <lineage>
        <taxon>Eukaryota</taxon>
        <taxon>Metazoa</taxon>
        <taxon>Ecdysozoa</taxon>
        <taxon>Nematoda</taxon>
        <taxon>Chromadorea</taxon>
        <taxon>Rhabditida</taxon>
        <taxon>Spirurina</taxon>
        <taxon>Spiruromorpha</taxon>
        <taxon>Filarioidea</taxon>
        <taxon>Onchocercidae</taxon>
        <taxon>Brugia</taxon>
    </lineage>
</organism>
<dbReference type="EMBL" id="UZAG01000399">
    <property type="protein sequence ID" value="VDO08254.1"/>
    <property type="molecule type" value="Genomic_DNA"/>
</dbReference>
<evidence type="ECO:0000313" key="2">
    <source>
        <dbReference type="EMBL" id="VDO08254.1"/>
    </source>
</evidence>
<keyword evidence="3" id="KW-1185">Reference proteome</keyword>
<keyword evidence="1" id="KW-0472">Membrane</keyword>
<proteinExistence type="predicted"/>
<dbReference type="STRING" id="42155.A0A0R3Q4S0"/>
<sequence length="95" mass="11235">MRHQLLQYILHLLYLILIFRKLIRLLFIQLILQLLINRIAFVSTSPSSEDVVAEFISPNAHSENFPFEKMVCYTIFENHRRGHALSGIFYLRSIC</sequence>
<keyword evidence="1" id="KW-0812">Transmembrane</keyword>
<keyword evidence="1" id="KW-1133">Transmembrane helix</keyword>
<reference evidence="4" key="1">
    <citation type="submission" date="2017-02" db="UniProtKB">
        <authorList>
            <consortium name="WormBaseParasite"/>
        </authorList>
    </citation>
    <scope>IDENTIFICATION</scope>
</reference>
<evidence type="ECO:0000313" key="3">
    <source>
        <dbReference type="Proteomes" id="UP000280834"/>
    </source>
</evidence>
<reference evidence="2 3" key="2">
    <citation type="submission" date="2018-11" db="EMBL/GenBank/DDBJ databases">
        <authorList>
            <consortium name="Pathogen Informatics"/>
        </authorList>
    </citation>
    <scope>NUCLEOTIDE SEQUENCE [LARGE SCALE GENOMIC DNA]</scope>
</reference>
<accession>A0A0R3Q4S0</accession>
<feature type="transmembrane region" description="Helical" evidence="1">
    <location>
        <begin position="12"/>
        <end position="36"/>
    </location>
</feature>
<name>A0A0R3Q4S0_9BILA</name>
<gene>
    <name evidence="2" type="ORF">BTMF_LOCUS652</name>
</gene>
<protein>
    <submittedName>
        <fullName evidence="4">Secreted protein</fullName>
    </submittedName>
</protein>
<dbReference type="Proteomes" id="UP000280834">
    <property type="component" value="Unassembled WGS sequence"/>
</dbReference>
<evidence type="ECO:0000313" key="4">
    <source>
        <dbReference type="WBParaSite" id="BTMF_0000131001-mRNA-1"/>
    </source>
</evidence>
<dbReference type="WBParaSite" id="BTMF_0000131001-mRNA-1">
    <property type="protein sequence ID" value="BTMF_0000131001-mRNA-1"/>
    <property type="gene ID" value="BTMF_0000131001"/>
</dbReference>
<evidence type="ECO:0000256" key="1">
    <source>
        <dbReference type="SAM" id="Phobius"/>
    </source>
</evidence>
<dbReference type="AlphaFoldDB" id="A0A0R3Q4S0"/>